<dbReference type="EMBL" id="JAMAST010000006">
    <property type="protein sequence ID" value="MCL1631772.1"/>
    <property type="molecule type" value="Genomic_DNA"/>
</dbReference>
<organism evidence="2 3">
    <name type="scientific">Sporolactobacillus mangiferae</name>
    <dbReference type="NCBI Taxonomy" id="2940498"/>
    <lineage>
        <taxon>Bacteria</taxon>
        <taxon>Bacillati</taxon>
        <taxon>Bacillota</taxon>
        <taxon>Bacilli</taxon>
        <taxon>Bacillales</taxon>
        <taxon>Sporolactobacillaceae</taxon>
        <taxon>Sporolactobacillus</taxon>
    </lineage>
</organism>
<evidence type="ECO:0000313" key="3">
    <source>
        <dbReference type="Proteomes" id="UP001203004"/>
    </source>
</evidence>
<dbReference type="InterPro" id="IPR000182">
    <property type="entry name" value="GNAT_dom"/>
</dbReference>
<accession>A0ABT0MA71</accession>
<dbReference type="PROSITE" id="PS51186">
    <property type="entry name" value="GNAT"/>
    <property type="match status" value="1"/>
</dbReference>
<dbReference type="Pfam" id="PF00583">
    <property type="entry name" value="Acetyltransf_1"/>
    <property type="match status" value="1"/>
</dbReference>
<feature type="domain" description="N-acetyltransferase" evidence="1">
    <location>
        <begin position="3"/>
        <end position="142"/>
    </location>
</feature>
<gene>
    <name evidence="2" type="ORF">M3N64_07395</name>
</gene>
<comment type="caution">
    <text evidence="2">The sequence shown here is derived from an EMBL/GenBank/DDBJ whole genome shotgun (WGS) entry which is preliminary data.</text>
</comment>
<dbReference type="CDD" id="cd04301">
    <property type="entry name" value="NAT_SF"/>
    <property type="match status" value="1"/>
</dbReference>
<sequence>MDINVREMNNHDKEKVLHELASRWGGQLMAVHDECIDISQLPGLLAFANNKLSGILMYREAEDRLEIVSLDSFNENHGIGSALIKTIIKMAEDRKMTRLCVTTTNDNTHALHFYQRNGFTITAIRLDAVSGARKIKPAIPLKSQDGIVIEHEIDLNYPLA</sequence>
<proteinExistence type="predicted"/>
<dbReference type="RefSeq" id="WP_249100414.1">
    <property type="nucleotide sequence ID" value="NZ_JAMAST010000006.1"/>
</dbReference>
<name>A0ABT0MA71_9BACL</name>
<evidence type="ECO:0000313" key="2">
    <source>
        <dbReference type="EMBL" id="MCL1631772.1"/>
    </source>
</evidence>
<dbReference type="Proteomes" id="UP001203004">
    <property type="component" value="Unassembled WGS sequence"/>
</dbReference>
<reference evidence="2 3" key="1">
    <citation type="submission" date="2022-05" db="EMBL/GenBank/DDBJ databases">
        <title>Sporolactobacillus sp nov CPB3-1, isolated from tree bark (Mangifera indica L.).</title>
        <authorList>
            <person name="Phuengjayaem S."/>
            <person name="Tanasupawat S."/>
        </authorList>
    </citation>
    <scope>NUCLEOTIDE SEQUENCE [LARGE SCALE GENOMIC DNA]</scope>
    <source>
        <strain evidence="2 3">CPB3-1</strain>
    </source>
</reference>
<dbReference type="InterPro" id="IPR016181">
    <property type="entry name" value="Acyl_CoA_acyltransferase"/>
</dbReference>
<dbReference type="Gene3D" id="3.40.630.30">
    <property type="match status" value="1"/>
</dbReference>
<evidence type="ECO:0000259" key="1">
    <source>
        <dbReference type="PROSITE" id="PS51186"/>
    </source>
</evidence>
<protein>
    <submittedName>
        <fullName evidence="2">GNAT family N-acetyltransferase</fullName>
    </submittedName>
</protein>
<keyword evidence="3" id="KW-1185">Reference proteome</keyword>
<dbReference type="SUPFAM" id="SSF55729">
    <property type="entry name" value="Acyl-CoA N-acyltransferases (Nat)"/>
    <property type="match status" value="1"/>
</dbReference>